<feature type="transmembrane region" description="Helical" evidence="1">
    <location>
        <begin position="178"/>
        <end position="201"/>
    </location>
</feature>
<feature type="transmembrane region" description="Helical" evidence="1">
    <location>
        <begin position="42"/>
        <end position="62"/>
    </location>
</feature>
<proteinExistence type="predicted"/>
<dbReference type="Proteomes" id="UP001559623">
    <property type="component" value="Unassembled WGS sequence"/>
</dbReference>
<keyword evidence="1" id="KW-0472">Membrane</keyword>
<sequence>MLQLFLQQFIPAMEQVLTLAVPLGILFAILRRLPLDQYRRNYNTAIHWGFWLSIAIVAARVGTRNAVSREVVEAGSIALAMVAELVVLAVLLRGGGQKEKLSRPLQLAACTVGALLFFYHGMEIWLIPVSTIISAAGDYYTQTVAVKLVGFACGLFFGVVSSYVAYRAAAALTPQRLLFVFVIQAAAMLIQQGIFFVQVLMARHILDSAVLLSFMAPIIDHSSWLIFIIFFALLFVPLTLFSQKKPERPAGTNPAEYRRMIMHAMHKRRWGTATVIFLAGMVFLSSFGASYANKKEELVPAVAVTAVNGSVDVNLSEVNDGHLHRFVYQTASGQSVRYIVILKGGNSYGVGLDACEICGPTGYYEKDGQVICRLCDVMMNKATIGTKGGCNPIPLEYSVSEGKLRVPQEALDKARDVFR</sequence>
<evidence type="ECO:0000313" key="3">
    <source>
        <dbReference type="EMBL" id="MEX5284672.1"/>
    </source>
</evidence>
<keyword evidence="1" id="KW-0812">Transmembrane</keyword>
<feature type="transmembrane region" description="Helical" evidence="1">
    <location>
        <begin position="74"/>
        <end position="92"/>
    </location>
</feature>
<protein>
    <submittedName>
        <fullName evidence="3">DUF2318 domain-containing protein</fullName>
    </submittedName>
</protein>
<name>A0ABV3X3B6_9FIRM</name>
<feature type="domain" description="Membrane iron-sulfur containing protein FtrD-like" evidence="2">
    <location>
        <begin position="318"/>
        <end position="418"/>
    </location>
</feature>
<gene>
    <name evidence="3" type="ORF">QCO44_03320</name>
</gene>
<feature type="transmembrane region" description="Helical" evidence="1">
    <location>
        <begin position="221"/>
        <end position="241"/>
    </location>
</feature>
<feature type="transmembrane region" description="Helical" evidence="1">
    <location>
        <begin position="148"/>
        <end position="166"/>
    </location>
</feature>
<evidence type="ECO:0000259" key="2">
    <source>
        <dbReference type="Pfam" id="PF10080"/>
    </source>
</evidence>
<dbReference type="InterPro" id="IPR018758">
    <property type="entry name" value="FtrD-like"/>
</dbReference>
<reference evidence="3 4" key="1">
    <citation type="submission" date="2023-04" db="EMBL/GenBank/DDBJ databases">
        <title>Genome Sequence of Selenomonas sputigena ATCC 33150.</title>
        <authorList>
            <person name="Miller D.P."/>
            <person name="Anvari S."/>
            <person name="Polson S.W."/>
            <person name="Macdonald M."/>
            <person name="Mcdowell J.V."/>
        </authorList>
    </citation>
    <scope>NUCLEOTIDE SEQUENCE [LARGE SCALE GENOMIC DNA]</scope>
    <source>
        <strain evidence="3 4">ATCC 33150</strain>
    </source>
</reference>
<feature type="transmembrane region" description="Helical" evidence="1">
    <location>
        <begin position="12"/>
        <end position="30"/>
    </location>
</feature>
<feature type="transmembrane region" description="Helical" evidence="1">
    <location>
        <begin position="270"/>
        <end position="292"/>
    </location>
</feature>
<dbReference type="RefSeq" id="WP_368846403.1">
    <property type="nucleotide sequence ID" value="NZ_CP194411.1"/>
</dbReference>
<dbReference type="Pfam" id="PF10080">
    <property type="entry name" value="FtrD-like"/>
    <property type="match status" value="1"/>
</dbReference>
<feature type="transmembrane region" description="Helical" evidence="1">
    <location>
        <begin position="104"/>
        <end position="128"/>
    </location>
</feature>
<keyword evidence="4" id="KW-1185">Reference proteome</keyword>
<organism evidence="3 4">
    <name type="scientific">Selenomonas sputigena</name>
    <dbReference type="NCBI Taxonomy" id="69823"/>
    <lineage>
        <taxon>Bacteria</taxon>
        <taxon>Bacillati</taxon>
        <taxon>Bacillota</taxon>
        <taxon>Negativicutes</taxon>
        <taxon>Selenomonadales</taxon>
        <taxon>Selenomonadaceae</taxon>
        <taxon>Selenomonas</taxon>
    </lineage>
</organism>
<evidence type="ECO:0000256" key="1">
    <source>
        <dbReference type="SAM" id="Phobius"/>
    </source>
</evidence>
<accession>A0ABV3X3B6</accession>
<keyword evidence="1" id="KW-1133">Transmembrane helix</keyword>
<dbReference type="EMBL" id="JARVLH010000002">
    <property type="protein sequence ID" value="MEX5284672.1"/>
    <property type="molecule type" value="Genomic_DNA"/>
</dbReference>
<evidence type="ECO:0000313" key="4">
    <source>
        <dbReference type="Proteomes" id="UP001559623"/>
    </source>
</evidence>
<comment type="caution">
    <text evidence="3">The sequence shown here is derived from an EMBL/GenBank/DDBJ whole genome shotgun (WGS) entry which is preliminary data.</text>
</comment>